<dbReference type="VEuPathDB" id="VectorBase:LLONM1_000024"/>
<dbReference type="InterPro" id="IPR040025">
    <property type="entry name" value="Znf622/Rei1/Reh1"/>
</dbReference>
<dbReference type="Proteomes" id="UP000092461">
    <property type="component" value="Unassembled WGS sequence"/>
</dbReference>
<dbReference type="GO" id="GO:0030687">
    <property type="term" value="C:preribosome, large subunit precursor"/>
    <property type="evidence" value="ECO:0007669"/>
    <property type="project" value="TreeGrafter"/>
</dbReference>
<reference evidence="2" key="1">
    <citation type="submission" date="2020-05" db="UniProtKB">
        <authorList>
            <consortium name="EnsemblMetazoa"/>
        </authorList>
    </citation>
    <scope>IDENTIFICATION</scope>
    <source>
        <strain evidence="2">Jacobina</strain>
    </source>
</reference>
<dbReference type="PANTHER" id="PTHR13182">
    <property type="entry name" value="ZINC FINGER PROTEIN 622"/>
    <property type="match status" value="1"/>
</dbReference>
<protein>
    <recommendedName>
        <fullName evidence="1">ZN622/Rei1/Reh1 zinc finger C2H2-type domain-containing protein</fullName>
    </recommendedName>
</protein>
<evidence type="ECO:0000313" key="3">
    <source>
        <dbReference type="Proteomes" id="UP000092461"/>
    </source>
</evidence>
<dbReference type="VEuPathDB" id="VectorBase:LLOJ007138"/>
<evidence type="ECO:0000259" key="1">
    <source>
        <dbReference type="Pfam" id="PF12756"/>
    </source>
</evidence>
<dbReference type="PANTHER" id="PTHR13182:SF8">
    <property type="entry name" value="CYTOPLASMIC 60S SUBUNIT BIOGENESIS FACTOR ZNF622"/>
    <property type="match status" value="1"/>
</dbReference>
<dbReference type="EMBL" id="AJWK01023638">
    <property type="status" value="NOT_ANNOTATED_CDS"/>
    <property type="molecule type" value="Genomic_DNA"/>
</dbReference>
<proteinExistence type="predicted"/>
<keyword evidence="3" id="KW-1185">Reference proteome</keyword>
<dbReference type="GO" id="GO:0042273">
    <property type="term" value="P:ribosomal large subunit biogenesis"/>
    <property type="evidence" value="ECO:0007669"/>
    <property type="project" value="TreeGrafter"/>
</dbReference>
<evidence type="ECO:0000313" key="2">
    <source>
        <dbReference type="EnsemblMetazoa" id="LLOJ007138-PA"/>
    </source>
</evidence>
<dbReference type="InterPro" id="IPR041661">
    <property type="entry name" value="ZN622/Rei1/Reh1_Znf-C2H2"/>
</dbReference>
<accession>A0A1B0CQI9</accession>
<dbReference type="EnsemblMetazoa" id="LLOJ007138-RA">
    <property type="protein sequence ID" value="LLOJ007138-PA"/>
    <property type="gene ID" value="LLOJ007138"/>
</dbReference>
<organism evidence="2 3">
    <name type="scientific">Lutzomyia longipalpis</name>
    <name type="common">Sand fly</name>
    <dbReference type="NCBI Taxonomy" id="7200"/>
    <lineage>
        <taxon>Eukaryota</taxon>
        <taxon>Metazoa</taxon>
        <taxon>Ecdysozoa</taxon>
        <taxon>Arthropoda</taxon>
        <taxon>Hexapoda</taxon>
        <taxon>Insecta</taxon>
        <taxon>Pterygota</taxon>
        <taxon>Neoptera</taxon>
        <taxon>Endopterygota</taxon>
        <taxon>Diptera</taxon>
        <taxon>Nematocera</taxon>
        <taxon>Psychodoidea</taxon>
        <taxon>Psychodidae</taxon>
        <taxon>Lutzomyia</taxon>
        <taxon>Lutzomyia</taxon>
    </lineage>
</organism>
<dbReference type="Pfam" id="PF12756">
    <property type="entry name" value="zf-C2H2_2"/>
    <property type="match status" value="1"/>
</dbReference>
<dbReference type="AlphaFoldDB" id="A0A1B0CQI9"/>
<feature type="domain" description="ZN622/Rei1/Reh1 zinc finger C2H2-type" evidence="1">
    <location>
        <begin position="1"/>
        <end position="83"/>
    </location>
</feature>
<name>A0A1B0CQI9_LUTLO</name>
<sequence length="190" mass="22416">MAEVHSFFIPDVEYCSDIGGLIGYLIVKVQKDFLCLWCPETSKGFGSMDAVQKHMRDKGHCMMRFEEDVVEEYEYFYDYSATYPDGNLEQTSEKATITGDEFQLVLPSGNVIGNRSLMRYYKQRFNSTALALETKKKHSKMYLRHLMSPKEQAQSRRNVAKWNRKYTKWYMQLGTKANHLQKHYREQVNF</sequence>